<dbReference type="AlphaFoldDB" id="A0A6V7PFF6"/>
<evidence type="ECO:0000259" key="2">
    <source>
        <dbReference type="Pfam" id="PF13952"/>
    </source>
</evidence>
<evidence type="ECO:0000313" key="3">
    <source>
        <dbReference type="EMBL" id="CAD1829256.1"/>
    </source>
</evidence>
<dbReference type="InterPro" id="IPR025312">
    <property type="entry name" value="DUF4216"/>
</dbReference>
<dbReference type="PANTHER" id="PTHR48258:SF15">
    <property type="entry name" value="OS02G0543900 PROTEIN"/>
    <property type="match status" value="1"/>
</dbReference>
<dbReference type="EMBL" id="LR862147">
    <property type="protein sequence ID" value="CAD1829256.1"/>
    <property type="molecule type" value="Genomic_DNA"/>
</dbReference>
<dbReference type="PANTHER" id="PTHR48258">
    <property type="entry name" value="DUF4218 DOMAIN-CONTAINING PROTEIN-RELATED"/>
    <property type="match status" value="1"/>
</dbReference>
<feature type="domain" description="DUF4216" evidence="2">
    <location>
        <begin position="240"/>
        <end position="315"/>
    </location>
</feature>
<protein>
    <recommendedName>
        <fullName evidence="2">DUF4216 domain-containing protein</fullName>
    </recommendedName>
</protein>
<evidence type="ECO:0000256" key="1">
    <source>
        <dbReference type="SAM" id="MobiDB-lite"/>
    </source>
</evidence>
<feature type="region of interest" description="Disordered" evidence="1">
    <location>
        <begin position="126"/>
        <end position="147"/>
    </location>
</feature>
<sequence>MSESTSEGQHGQNMPSDVGFTSVQASITGQDGIRELLQDALGVTMATHRIFSENCAVLRTAPAPPSGTDVLRQLEGINYKYGKGSKLSRKRAKEDISTTTDQEFIEEMEHLSQKKVLDDADGLYEAEDDDNASDASTHAAQRRANRSIRANQSVEHKWLVEKFPGWLFGQVPKMAESKCSDDIIAIARGPNNVVKKFSGFIINGFRFHTKDREKLRKTQNSGVMVEAEGQAYYGVLTDIIELDYYGSFKVVLFRCDWADITSQKGLKKDTNGCTLVNFSKLIHTGQLLKDDPFVFSSQAKQVFYIQDPRYEEWSQVVMTKPRDLYDMGAHLQDDAETYTQCMSCDVIVTDELNDCISWARKDIDENNVIVELAKSGEIQATVPLHPLLKLLLYLERKRG</sequence>
<name>A0A6V7PFF6_ANACO</name>
<gene>
    <name evidence="3" type="ORF">CB5_LOCUS12467</name>
</gene>
<proteinExistence type="predicted"/>
<dbReference type="Pfam" id="PF13952">
    <property type="entry name" value="DUF4216"/>
    <property type="match status" value="1"/>
</dbReference>
<reference evidence="3" key="1">
    <citation type="submission" date="2020-07" db="EMBL/GenBank/DDBJ databases">
        <authorList>
            <person name="Lin J."/>
        </authorList>
    </citation>
    <scope>NUCLEOTIDE SEQUENCE</scope>
</reference>
<accession>A0A6V7PFF6</accession>
<organism evidence="3">
    <name type="scientific">Ananas comosus var. bracteatus</name>
    <name type="common">red pineapple</name>
    <dbReference type="NCBI Taxonomy" id="296719"/>
    <lineage>
        <taxon>Eukaryota</taxon>
        <taxon>Viridiplantae</taxon>
        <taxon>Streptophyta</taxon>
        <taxon>Embryophyta</taxon>
        <taxon>Tracheophyta</taxon>
        <taxon>Spermatophyta</taxon>
        <taxon>Magnoliopsida</taxon>
        <taxon>Liliopsida</taxon>
        <taxon>Poales</taxon>
        <taxon>Bromeliaceae</taxon>
        <taxon>Bromelioideae</taxon>
        <taxon>Ananas</taxon>
    </lineage>
</organism>